<keyword evidence="4 5" id="KW-0472">Membrane</keyword>
<evidence type="ECO:0000256" key="5">
    <source>
        <dbReference type="SAM" id="Phobius"/>
    </source>
</evidence>
<evidence type="ECO:0000256" key="1">
    <source>
        <dbReference type="ARBA" id="ARBA00004651"/>
    </source>
</evidence>
<feature type="domain" description="Major facilitator superfamily (MFS) profile" evidence="6">
    <location>
        <begin position="16"/>
        <end position="395"/>
    </location>
</feature>
<dbReference type="RefSeq" id="WP_066162058.1">
    <property type="nucleotide sequence ID" value="NZ_CP136137.1"/>
</dbReference>
<keyword evidence="2 5" id="KW-0812">Transmembrane</keyword>
<evidence type="ECO:0000313" key="8">
    <source>
        <dbReference type="Proteomes" id="UP001479933"/>
    </source>
</evidence>
<feature type="transmembrane region" description="Helical" evidence="5">
    <location>
        <begin position="109"/>
        <end position="138"/>
    </location>
</feature>
<feature type="transmembrane region" description="Helical" evidence="5">
    <location>
        <begin position="284"/>
        <end position="303"/>
    </location>
</feature>
<evidence type="ECO:0000256" key="4">
    <source>
        <dbReference type="ARBA" id="ARBA00023136"/>
    </source>
</evidence>
<feature type="transmembrane region" description="Helical" evidence="5">
    <location>
        <begin position="82"/>
        <end position="103"/>
    </location>
</feature>
<proteinExistence type="predicted"/>
<dbReference type="PROSITE" id="PS50850">
    <property type="entry name" value="MFS"/>
    <property type="match status" value="1"/>
</dbReference>
<feature type="transmembrane region" description="Helical" evidence="5">
    <location>
        <begin position="173"/>
        <end position="195"/>
    </location>
</feature>
<dbReference type="InterPro" id="IPR036259">
    <property type="entry name" value="MFS_trans_sf"/>
</dbReference>
<gene>
    <name evidence="7" type="ORF">RVF87_14185</name>
</gene>
<evidence type="ECO:0000256" key="3">
    <source>
        <dbReference type="ARBA" id="ARBA00022989"/>
    </source>
</evidence>
<comment type="subcellular location">
    <subcellularLocation>
        <location evidence="1">Cell membrane</location>
        <topology evidence="1">Multi-pass membrane protein</topology>
    </subcellularLocation>
</comment>
<reference evidence="7 8" key="1">
    <citation type="journal article" date="2023" name="Virus Evol.">
        <title>Computational host range prediction-The good, the bad, and the ugly.</title>
        <authorList>
            <person name="Howell A.A."/>
            <person name="Versoza C.J."/>
            <person name="Pfeifer S.P."/>
        </authorList>
    </citation>
    <scope>NUCLEOTIDE SEQUENCE [LARGE SCALE GENOMIC DNA]</scope>
    <source>
        <strain evidence="7 8">1610/1b</strain>
    </source>
</reference>
<feature type="transmembrane region" description="Helical" evidence="5">
    <location>
        <begin position="309"/>
        <end position="334"/>
    </location>
</feature>
<evidence type="ECO:0000256" key="2">
    <source>
        <dbReference type="ARBA" id="ARBA00022692"/>
    </source>
</evidence>
<keyword evidence="3 5" id="KW-1133">Transmembrane helix</keyword>
<dbReference type="Gene3D" id="1.20.1250.20">
    <property type="entry name" value="MFS general substrate transporter like domains"/>
    <property type="match status" value="2"/>
</dbReference>
<evidence type="ECO:0000313" key="7">
    <source>
        <dbReference type="EMBL" id="WYY06218.1"/>
    </source>
</evidence>
<dbReference type="PANTHER" id="PTHR23527:SF1">
    <property type="entry name" value="BLL3282 PROTEIN"/>
    <property type="match status" value="1"/>
</dbReference>
<accession>A0ABZ2TY05</accession>
<dbReference type="SUPFAM" id="SSF103473">
    <property type="entry name" value="MFS general substrate transporter"/>
    <property type="match status" value="1"/>
</dbReference>
<dbReference type="InterPro" id="IPR011701">
    <property type="entry name" value="MFS"/>
</dbReference>
<name>A0ABZ2TY05_9ACTN</name>
<dbReference type="Proteomes" id="UP001479933">
    <property type="component" value="Chromosome"/>
</dbReference>
<feature type="transmembrane region" description="Helical" evidence="5">
    <location>
        <begin position="150"/>
        <end position="167"/>
    </location>
</feature>
<protein>
    <submittedName>
        <fullName evidence="7">MFS transporter</fullName>
    </submittedName>
</protein>
<keyword evidence="8" id="KW-1185">Reference proteome</keyword>
<dbReference type="Pfam" id="PF07690">
    <property type="entry name" value="MFS_1"/>
    <property type="match status" value="1"/>
</dbReference>
<sequence>MPDHSVEISNVRRWSMLVCSLVAAMTTTCATAGVAYVIPELHRAHGLSLSSAATLAAIPTIGLTLTIIAWGAALDRFGERRVLSVSLLITLAGTIATMVASAHGASFTVLAAGLLVGGLGSGAANGASGRIVVGWFPARQRGTAMGIRQMAQPLGVAVCALTMPVLADRSGLTAAFAVPVAVTAVGLLAVLVGVIDPPIQRGAATGRAANPYRRASFLQRVHAVSVLLVIPQSMLWTFVPAWLIVGHGWSPLSAGVLVTVTQVIGALGRIVAGRISDVVGSRMRPIRGIAIAAAAGTGLLALTDWLGSPLAAAIMVVATVSAVADNGLAFTAIAEFAGSSWSGRALGVQNTSQYITTAASTPVFGALIEFAGYPAAFAASALAPLLAIPLVPKDHPATEESVT</sequence>
<evidence type="ECO:0000259" key="6">
    <source>
        <dbReference type="PROSITE" id="PS50850"/>
    </source>
</evidence>
<feature type="transmembrane region" description="Helical" evidence="5">
    <location>
        <begin position="50"/>
        <end position="70"/>
    </location>
</feature>
<feature type="transmembrane region" description="Helical" evidence="5">
    <location>
        <begin position="14"/>
        <end position="38"/>
    </location>
</feature>
<feature type="transmembrane region" description="Helical" evidence="5">
    <location>
        <begin position="251"/>
        <end position="272"/>
    </location>
</feature>
<feature type="transmembrane region" description="Helical" evidence="5">
    <location>
        <begin position="223"/>
        <end position="245"/>
    </location>
</feature>
<dbReference type="PANTHER" id="PTHR23527">
    <property type="entry name" value="BLL3282 PROTEIN"/>
    <property type="match status" value="1"/>
</dbReference>
<organism evidence="7 8">
    <name type="scientific">Gordonia hydrophobica</name>
    <dbReference type="NCBI Taxonomy" id="40516"/>
    <lineage>
        <taxon>Bacteria</taxon>
        <taxon>Bacillati</taxon>
        <taxon>Actinomycetota</taxon>
        <taxon>Actinomycetes</taxon>
        <taxon>Mycobacteriales</taxon>
        <taxon>Gordoniaceae</taxon>
        <taxon>Gordonia</taxon>
    </lineage>
</organism>
<dbReference type="InterPro" id="IPR020846">
    <property type="entry name" value="MFS_dom"/>
</dbReference>
<dbReference type="InterPro" id="IPR052952">
    <property type="entry name" value="MFS-Transporter"/>
</dbReference>
<dbReference type="EMBL" id="CP136137">
    <property type="protein sequence ID" value="WYY06218.1"/>
    <property type="molecule type" value="Genomic_DNA"/>
</dbReference>